<gene>
    <name evidence="1" type="ORF">J0A66_13620</name>
</gene>
<dbReference type="Proteomes" id="UP000664654">
    <property type="component" value="Unassembled WGS sequence"/>
</dbReference>
<sequence>MPAKRHSLTFEFPQHQELIQILEQQDKDFSRLSVHYEQLDKEVYDIELGHQPADQDYLEALKKKRLKLKDQLFTRLYKAEHQ</sequence>
<keyword evidence="2" id="KW-1185">Reference proteome</keyword>
<dbReference type="InterPro" id="IPR007420">
    <property type="entry name" value="DUF465"/>
</dbReference>
<dbReference type="RefSeq" id="WP_206574382.1">
    <property type="nucleotide sequence ID" value="NZ_JAFKCV010000007.1"/>
</dbReference>
<dbReference type="AlphaFoldDB" id="A0A939DPC9"/>
<protein>
    <submittedName>
        <fullName evidence="1">DUF465 domain-containing protein</fullName>
    </submittedName>
</protein>
<proteinExistence type="predicted"/>
<name>A0A939DPC9_9ALTE</name>
<organism evidence="1 2">
    <name type="scientific">Bowmanella dokdonensis</name>
    <dbReference type="NCBI Taxonomy" id="751969"/>
    <lineage>
        <taxon>Bacteria</taxon>
        <taxon>Pseudomonadati</taxon>
        <taxon>Pseudomonadota</taxon>
        <taxon>Gammaproteobacteria</taxon>
        <taxon>Alteromonadales</taxon>
        <taxon>Alteromonadaceae</taxon>
        <taxon>Bowmanella</taxon>
    </lineage>
</organism>
<dbReference type="InterPro" id="IPR038444">
    <property type="entry name" value="DUF465_sf"/>
</dbReference>
<accession>A0A939DPC9</accession>
<evidence type="ECO:0000313" key="1">
    <source>
        <dbReference type="EMBL" id="MBN7826269.1"/>
    </source>
</evidence>
<comment type="caution">
    <text evidence="1">The sequence shown here is derived from an EMBL/GenBank/DDBJ whole genome shotgun (WGS) entry which is preliminary data.</text>
</comment>
<dbReference type="EMBL" id="JAFKCV010000007">
    <property type="protein sequence ID" value="MBN7826269.1"/>
    <property type="molecule type" value="Genomic_DNA"/>
</dbReference>
<reference evidence="1" key="1">
    <citation type="submission" date="2021-03" db="EMBL/GenBank/DDBJ databases">
        <title>novel species isolated from a fishpond in China.</title>
        <authorList>
            <person name="Lu H."/>
            <person name="Cai Z."/>
        </authorList>
    </citation>
    <scope>NUCLEOTIDE SEQUENCE</scope>
    <source>
        <strain evidence="1">JCM 30855</strain>
    </source>
</reference>
<evidence type="ECO:0000313" key="2">
    <source>
        <dbReference type="Proteomes" id="UP000664654"/>
    </source>
</evidence>
<dbReference type="Gene3D" id="6.10.280.50">
    <property type="match status" value="1"/>
</dbReference>
<dbReference type="Pfam" id="PF04325">
    <property type="entry name" value="DUF465"/>
    <property type="match status" value="1"/>
</dbReference>